<sequence>MALQENSLEINDTSSGVRKKFLHCTIASLRYLFVNSKTLPFIAALSVTYIYVEAAVLSSLMDYITYSMEVKENQRIAAIAANLLDGLSSLSFVIVSVISEAYTGCFIMITFCTAASIQVDKF</sequence>
<accession>A0A371FS80</accession>
<dbReference type="OrthoDB" id="10529982at2759"/>
<protein>
    <submittedName>
        <fullName evidence="2">Uncharacterized protein</fullName>
    </submittedName>
</protein>
<keyword evidence="1" id="KW-1133">Transmembrane helix</keyword>
<feature type="non-terminal residue" evidence="2">
    <location>
        <position position="1"/>
    </location>
</feature>
<evidence type="ECO:0000313" key="3">
    <source>
        <dbReference type="Proteomes" id="UP000257109"/>
    </source>
</evidence>
<organism evidence="2 3">
    <name type="scientific">Mucuna pruriens</name>
    <name type="common">Velvet bean</name>
    <name type="synonym">Dolichos pruriens</name>
    <dbReference type="NCBI Taxonomy" id="157652"/>
    <lineage>
        <taxon>Eukaryota</taxon>
        <taxon>Viridiplantae</taxon>
        <taxon>Streptophyta</taxon>
        <taxon>Embryophyta</taxon>
        <taxon>Tracheophyta</taxon>
        <taxon>Spermatophyta</taxon>
        <taxon>Magnoliopsida</taxon>
        <taxon>eudicotyledons</taxon>
        <taxon>Gunneridae</taxon>
        <taxon>Pentapetalae</taxon>
        <taxon>rosids</taxon>
        <taxon>fabids</taxon>
        <taxon>Fabales</taxon>
        <taxon>Fabaceae</taxon>
        <taxon>Papilionoideae</taxon>
        <taxon>50 kb inversion clade</taxon>
        <taxon>NPAAA clade</taxon>
        <taxon>indigoferoid/millettioid clade</taxon>
        <taxon>Phaseoleae</taxon>
        <taxon>Mucuna</taxon>
    </lineage>
</organism>
<feature type="transmembrane region" description="Helical" evidence="1">
    <location>
        <begin position="76"/>
        <end position="95"/>
    </location>
</feature>
<comment type="caution">
    <text evidence="2">The sequence shown here is derived from an EMBL/GenBank/DDBJ whole genome shotgun (WGS) entry which is preliminary data.</text>
</comment>
<dbReference type="Proteomes" id="UP000257109">
    <property type="component" value="Unassembled WGS sequence"/>
</dbReference>
<dbReference type="AlphaFoldDB" id="A0A371FS80"/>
<evidence type="ECO:0000256" key="1">
    <source>
        <dbReference type="SAM" id="Phobius"/>
    </source>
</evidence>
<evidence type="ECO:0000313" key="2">
    <source>
        <dbReference type="EMBL" id="RDX81158.1"/>
    </source>
</evidence>
<dbReference type="EMBL" id="QJKJ01007992">
    <property type="protein sequence ID" value="RDX81158.1"/>
    <property type="molecule type" value="Genomic_DNA"/>
</dbReference>
<gene>
    <name evidence="2" type="ORF">CR513_38187</name>
</gene>
<keyword evidence="3" id="KW-1185">Reference proteome</keyword>
<keyword evidence="1" id="KW-0472">Membrane</keyword>
<keyword evidence="1" id="KW-0812">Transmembrane</keyword>
<feature type="transmembrane region" description="Helical" evidence="1">
    <location>
        <begin position="41"/>
        <end position="64"/>
    </location>
</feature>
<proteinExistence type="predicted"/>
<reference evidence="2" key="1">
    <citation type="submission" date="2018-05" db="EMBL/GenBank/DDBJ databases">
        <title>Draft genome of Mucuna pruriens seed.</title>
        <authorList>
            <person name="Nnadi N.E."/>
            <person name="Vos R."/>
            <person name="Hasami M.H."/>
            <person name="Devisetty U.K."/>
            <person name="Aguiy J.C."/>
        </authorList>
    </citation>
    <scope>NUCLEOTIDE SEQUENCE [LARGE SCALE GENOMIC DNA]</scope>
    <source>
        <strain evidence="2">JCA_2017</strain>
    </source>
</reference>
<name>A0A371FS80_MUCPR</name>